<keyword evidence="1" id="KW-0489">Methyltransferase</keyword>
<dbReference type="InterPro" id="IPR029063">
    <property type="entry name" value="SAM-dependent_MTases_sf"/>
</dbReference>
<dbReference type="EMBL" id="RQFF01000037">
    <property type="protein sequence ID" value="TGK67057.1"/>
    <property type="molecule type" value="Genomic_DNA"/>
</dbReference>
<protein>
    <submittedName>
        <fullName evidence="1">Class I SAM-dependent methyltransferase</fullName>
    </submittedName>
</protein>
<comment type="caution">
    <text evidence="1">The sequence shown here is derived from an EMBL/GenBank/DDBJ whole genome shotgun (WGS) entry which is preliminary data.</text>
</comment>
<dbReference type="GO" id="GO:0032259">
    <property type="term" value="P:methylation"/>
    <property type="evidence" value="ECO:0007669"/>
    <property type="project" value="UniProtKB-KW"/>
</dbReference>
<proteinExistence type="predicted"/>
<gene>
    <name evidence="1" type="ORF">EHQ18_18330</name>
</gene>
<organism evidence="1 2">
    <name type="scientific">Leptospira kanakyensis</name>
    <dbReference type="NCBI Taxonomy" id="2484968"/>
    <lineage>
        <taxon>Bacteria</taxon>
        <taxon>Pseudomonadati</taxon>
        <taxon>Spirochaetota</taxon>
        <taxon>Spirochaetia</taxon>
        <taxon>Leptospirales</taxon>
        <taxon>Leptospiraceae</taxon>
        <taxon>Leptospira</taxon>
    </lineage>
</organism>
<evidence type="ECO:0000313" key="2">
    <source>
        <dbReference type="Proteomes" id="UP000297239"/>
    </source>
</evidence>
<sequence length="202" mass="23325">MTTTLIPNEINVNDRVRFYSEAFPKYAPLHIFNGSIYGEWRLGQNFKNTSDYWGAYPEQYLPRATSLFPEKKEVLHLFSGKTPPGDYLRMDKNPANGSEIVGDAEKLSSYAKIYKPGGFDIIYADCPYTKEDADHYGYCMISRPKVLRECWQSLIPGGHVVWLDQVVPQWSNDDWFLEGIIYMFISSNRRVRAVSIFKKVVV</sequence>
<dbReference type="RefSeq" id="WP_135636446.1">
    <property type="nucleotide sequence ID" value="NZ_RQFE01000031.1"/>
</dbReference>
<keyword evidence="2" id="KW-1185">Reference proteome</keyword>
<name>A0A6N4Q8S2_9LEPT</name>
<keyword evidence="1" id="KW-0808">Transferase</keyword>
<dbReference type="CDD" id="cd02440">
    <property type="entry name" value="AdoMet_MTases"/>
    <property type="match status" value="1"/>
</dbReference>
<dbReference type="SUPFAM" id="SSF53335">
    <property type="entry name" value="S-adenosyl-L-methionine-dependent methyltransferases"/>
    <property type="match status" value="1"/>
</dbReference>
<dbReference type="OrthoDB" id="337163at2"/>
<dbReference type="Proteomes" id="UP000297239">
    <property type="component" value="Unassembled WGS sequence"/>
</dbReference>
<reference evidence="1" key="1">
    <citation type="journal article" date="2019" name="PLoS Negl. Trop. Dis.">
        <title>Revisiting the worldwide diversity of Leptospira species in the environment.</title>
        <authorList>
            <person name="Vincent A.T."/>
            <person name="Schiettekatte O."/>
            <person name="Bourhy P."/>
            <person name="Veyrier F.J."/>
            <person name="Picardeau M."/>
        </authorList>
    </citation>
    <scope>NUCLEOTIDE SEQUENCE [LARGE SCALE GENOMIC DNA]</scope>
    <source>
        <strain evidence="1">201800293</strain>
    </source>
</reference>
<accession>A0A6N4Q8S2</accession>
<dbReference type="AlphaFoldDB" id="A0A6N4Q8S2"/>
<evidence type="ECO:0000313" key="1">
    <source>
        <dbReference type="EMBL" id="TGK67057.1"/>
    </source>
</evidence>
<dbReference type="GO" id="GO:0008168">
    <property type="term" value="F:methyltransferase activity"/>
    <property type="evidence" value="ECO:0007669"/>
    <property type="project" value="UniProtKB-KW"/>
</dbReference>